<feature type="region of interest" description="Disordered" evidence="1">
    <location>
        <begin position="142"/>
        <end position="175"/>
    </location>
</feature>
<evidence type="ECO:0000313" key="3">
    <source>
        <dbReference type="Proteomes" id="UP000269221"/>
    </source>
</evidence>
<feature type="compositionally biased region" description="Basic and acidic residues" evidence="1">
    <location>
        <begin position="56"/>
        <end position="72"/>
    </location>
</feature>
<organism evidence="2 3">
    <name type="scientific">Hirundo rustica rustica</name>
    <dbReference type="NCBI Taxonomy" id="333673"/>
    <lineage>
        <taxon>Eukaryota</taxon>
        <taxon>Metazoa</taxon>
        <taxon>Chordata</taxon>
        <taxon>Craniata</taxon>
        <taxon>Vertebrata</taxon>
        <taxon>Euteleostomi</taxon>
        <taxon>Archelosauria</taxon>
        <taxon>Archosauria</taxon>
        <taxon>Dinosauria</taxon>
        <taxon>Saurischia</taxon>
        <taxon>Theropoda</taxon>
        <taxon>Coelurosauria</taxon>
        <taxon>Aves</taxon>
        <taxon>Neognathae</taxon>
        <taxon>Neoaves</taxon>
        <taxon>Telluraves</taxon>
        <taxon>Australaves</taxon>
        <taxon>Passeriformes</taxon>
        <taxon>Sylvioidea</taxon>
        <taxon>Hirundinidae</taxon>
        <taxon>Hirundo</taxon>
    </lineage>
</organism>
<keyword evidence="3" id="KW-1185">Reference proteome</keyword>
<feature type="region of interest" description="Disordered" evidence="1">
    <location>
        <begin position="1"/>
        <end position="20"/>
    </location>
</feature>
<feature type="region of interest" description="Disordered" evidence="1">
    <location>
        <begin position="47"/>
        <end position="88"/>
    </location>
</feature>
<evidence type="ECO:0000256" key="1">
    <source>
        <dbReference type="SAM" id="MobiDB-lite"/>
    </source>
</evidence>
<dbReference type="AlphaFoldDB" id="A0A3M0LJ15"/>
<feature type="compositionally biased region" description="Basic and acidic residues" evidence="1">
    <location>
        <begin position="147"/>
        <end position="175"/>
    </location>
</feature>
<reference evidence="2 3" key="1">
    <citation type="submission" date="2018-07" db="EMBL/GenBank/DDBJ databases">
        <title>A high quality draft genome assembly of the barn swallow (H. rustica rustica).</title>
        <authorList>
            <person name="Formenti G."/>
            <person name="Chiara M."/>
            <person name="Poveda L."/>
            <person name="Francoijs K.-J."/>
            <person name="Bonisoli-Alquati A."/>
            <person name="Canova L."/>
            <person name="Gianfranceschi L."/>
            <person name="Horner D.S."/>
            <person name="Saino N."/>
        </authorList>
    </citation>
    <scope>NUCLEOTIDE SEQUENCE [LARGE SCALE GENOMIC DNA]</scope>
    <source>
        <strain evidence="2">Chelidonia</strain>
        <tissue evidence="2">Blood</tissue>
    </source>
</reference>
<dbReference type="Proteomes" id="UP000269221">
    <property type="component" value="Unassembled WGS sequence"/>
</dbReference>
<accession>A0A3M0LJ15</accession>
<dbReference type="EMBL" id="QRBI01000095">
    <property type="protein sequence ID" value="RMC19057.1"/>
    <property type="molecule type" value="Genomic_DNA"/>
</dbReference>
<name>A0A3M0LJ15_HIRRU</name>
<protein>
    <submittedName>
        <fullName evidence="2">Uncharacterized protein</fullName>
    </submittedName>
</protein>
<comment type="caution">
    <text evidence="2">The sequence shown here is derived from an EMBL/GenBank/DDBJ whole genome shotgun (WGS) entry which is preliminary data.</text>
</comment>
<proteinExistence type="predicted"/>
<evidence type="ECO:0000313" key="2">
    <source>
        <dbReference type="EMBL" id="RMC19057.1"/>
    </source>
</evidence>
<sequence>MGTEKKLEGQEKNKALIPPGQRANSFFLQSTDACSLKGTTTACAQVCSSKPQGGPRRLEEPRVEHVAEEPHAGTRVLKRGPSMQRDRPVRLGVHCGVSETQDAKDQGCGFPLDLKNPLEYCEEAPLNGRLLPEKVTTCARTANPGNRDWKPFLHQKDQSQAKGVIGKERKDSSAR</sequence>
<feature type="compositionally biased region" description="Basic and acidic residues" evidence="1">
    <location>
        <begin position="1"/>
        <end position="14"/>
    </location>
</feature>
<gene>
    <name evidence="2" type="ORF">DUI87_03661</name>
</gene>